<dbReference type="InterPro" id="IPR004358">
    <property type="entry name" value="Sig_transdc_His_kin-like_C"/>
</dbReference>
<dbReference type="CDD" id="cd00130">
    <property type="entry name" value="PAS"/>
    <property type="match status" value="1"/>
</dbReference>
<evidence type="ECO:0000256" key="2">
    <source>
        <dbReference type="ARBA" id="ARBA00012438"/>
    </source>
</evidence>
<dbReference type="EMBL" id="JACHEG010000003">
    <property type="protein sequence ID" value="MBB6163721.1"/>
    <property type="molecule type" value="Genomic_DNA"/>
</dbReference>
<organism evidence="8 9">
    <name type="scientific">Rhizobium wenxiniae</name>
    <dbReference type="NCBI Taxonomy" id="1737357"/>
    <lineage>
        <taxon>Bacteria</taxon>
        <taxon>Pseudomonadati</taxon>
        <taxon>Pseudomonadota</taxon>
        <taxon>Alphaproteobacteria</taxon>
        <taxon>Hyphomicrobiales</taxon>
        <taxon>Rhizobiaceae</taxon>
        <taxon>Rhizobium/Agrobacterium group</taxon>
        <taxon>Rhizobium</taxon>
    </lineage>
</organism>
<dbReference type="NCBIfam" id="TIGR00229">
    <property type="entry name" value="sensory_box"/>
    <property type="match status" value="1"/>
</dbReference>
<dbReference type="Pfam" id="PF02518">
    <property type="entry name" value="HATPase_c"/>
    <property type="match status" value="1"/>
</dbReference>
<evidence type="ECO:0000256" key="5">
    <source>
        <dbReference type="ARBA" id="ARBA00022777"/>
    </source>
</evidence>
<evidence type="ECO:0000313" key="9">
    <source>
        <dbReference type="Proteomes" id="UP000547879"/>
    </source>
</evidence>
<accession>A0A7X0D1P6</accession>
<comment type="caution">
    <text evidence="8">The sequence shown here is derived from an EMBL/GenBank/DDBJ whole genome shotgun (WGS) entry which is preliminary data.</text>
</comment>
<dbReference type="PRINTS" id="PR00344">
    <property type="entry name" value="BCTRLSENSOR"/>
</dbReference>
<protein>
    <recommendedName>
        <fullName evidence="2">histidine kinase</fullName>
        <ecNumber evidence="2">2.7.13.3</ecNumber>
    </recommendedName>
</protein>
<dbReference type="AlphaFoldDB" id="A0A7X0D1P6"/>
<feature type="domain" description="Histidine kinase" evidence="6">
    <location>
        <begin position="385"/>
        <end position="600"/>
    </location>
</feature>
<keyword evidence="3" id="KW-0597">Phosphoprotein</keyword>
<evidence type="ECO:0000256" key="1">
    <source>
        <dbReference type="ARBA" id="ARBA00000085"/>
    </source>
</evidence>
<dbReference type="Gene3D" id="3.30.450.20">
    <property type="entry name" value="PAS domain"/>
    <property type="match status" value="1"/>
</dbReference>
<dbReference type="SMART" id="SM00091">
    <property type="entry name" value="PAS"/>
    <property type="match status" value="1"/>
</dbReference>
<keyword evidence="5" id="KW-0418">Kinase</keyword>
<dbReference type="RefSeq" id="WP_183993646.1">
    <property type="nucleotide sequence ID" value="NZ_BMHW01000008.1"/>
</dbReference>
<keyword evidence="9" id="KW-1185">Reference proteome</keyword>
<evidence type="ECO:0000313" key="8">
    <source>
        <dbReference type="EMBL" id="MBB6163721.1"/>
    </source>
</evidence>
<dbReference type="InterPro" id="IPR035965">
    <property type="entry name" value="PAS-like_dom_sf"/>
</dbReference>
<dbReference type="Pfam" id="PF08447">
    <property type="entry name" value="PAS_3"/>
    <property type="match status" value="1"/>
</dbReference>
<comment type="catalytic activity">
    <reaction evidence="1">
        <text>ATP + protein L-histidine = ADP + protein N-phospho-L-histidine.</text>
        <dbReference type="EC" id="2.7.13.3"/>
    </reaction>
</comment>
<dbReference type="SUPFAM" id="SSF55874">
    <property type="entry name" value="ATPase domain of HSP90 chaperone/DNA topoisomerase II/histidine kinase"/>
    <property type="match status" value="1"/>
</dbReference>
<dbReference type="Proteomes" id="UP000547879">
    <property type="component" value="Unassembled WGS sequence"/>
</dbReference>
<dbReference type="InterPro" id="IPR000014">
    <property type="entry name" value="PAS"/>
</dbReference>
<dbReference type="GO" id="GO:0004673">
    <property type="term" value="F:protein histidine kinase activity"/>
    <property type="evidence" value="ECO:0007669"/>
    <property type="project" value="UniProtKB-EC"/>
</dbReference>
<evidence type="ECO:0000256" key="3">
    <source>
        <dbReference type="ARBA" id="ARBA00022553"/>
    </source>
</evidence>
<dbReference type="PANTHER" id="PTHR43304:SF1">
    <property type="entry name" value="PAC DOMAIN-CONTAINING PROTEIN"/>
    <property type="match status" value="1"/>
</dbReference>
<evidence type="ECO:0000259" key="6">
    <source>
        <dbReference type="PROSITE" id="PS50109"/>
    </source>
</evidence>
<proteinExistence type="predicted"/>
<dbReference type="Gene3D" id="3.30.565.10">
    <property type="entry name" value="Histidine kinase-like ATPase, C-terminal domain"/>
    <property type="match status" value="1"/>
</dbReference>
<dbReference type="SMART" id="SM00387">
    <property type="entry name" value="HATPase_c"/>
    <property type="match status" value="1"/>
</dbReference>
<dbReference type="SUPFAM" id="SSF55785">
    <property type="entry name" value="PYP-like sensor domain (PAS domain)"/>
    <property type="match status" value="1"/>
</dbReference>
<dbReference type="PROSITE" id="PS50112">
    <property type="entry name" value="PAS"/>
    <property type="match status" value="1"/>
</dbReference>
<gene>
    <name evidence="8" type="ORF">HNQ72_003561</name>
</gene>
<keyword evidence="4" id="KW-0808">Transferase</keyword>
<dbReference type="InterPro" id="IPR005467">
    <property type="entry name" value="His_kinase_dom"/>
</dbReference>
<dbReference type="InterPro" id="IPR013655">
    <property type="entry name" value="PAS_fold_3"/>
</dbReference>
<sequence length="600" mass="65636">MSTYEDPWSIDQVSPSDVLTSDKSRPWWVFGQLWYWTLTAMIGVSGSLLSRWWRGYDLQPRVNGDASARQELADALPHVIWGTSTDGKCEFLNDRYTETFGINRSNAIKEQTWVDPIHPADLEKMQSAWRSAIGSGNSYYSALARMRMNDGSYRWMESIGRSVRSLKTGDTLKWFGSLVDVQNQVEDRETIARLQFDLQAISDEWERKSGESDARLRAMFEPREVGWIDYDVNSVRSLSESLRTQGVTDVGDHLEKHPTDILALSRGLPFLDASQHIVSLLGFESFESMVARRVRSSHTAGDVEIAILTALVHGSATTCGIAKLPDAGGVIKVFPFTVCILETGVAKVLFLDASVSEAHAEAAGKARVELARVNRVAAASALSASLIHQISQPITAISLDVATATRLIASGESKSPAVGKVMDRLRWNTQRLADVGTSTRETLRSAPQTLETVDIADLALRSYRLLLDPLGTDQESLKIVANDDLPAVVADPVALQQVLSALLQNSLDAHNLTGEPPDISVTILSGSRSREITVAVADRGPGIDREHITLVFDPFFSTKTNRLGFGLTVCQSVVEGFGGQLTLTNRPGGGALAQFTIPLR</sequence>
<dbReference type="PROSITE" id="PS50109">
    <property type="entry name" value="HIS_KIN"/>
    <property type="match status" value="1"/>
</dbReference>
<dbReference type="InterPro" id="IPR052162">
    <property type="entry name" value="Sensor_kinase/Photoreceptor"/>
</dbReference>
<dbReference type="PANTHER" id="PTHR43304">
    <property type="entry name" value="PHYTOCHROME-LIKE PROTEIN CPH1"/>
    <property type="match status" value="1"/>
</dbReference>
<evidence type="ECO:0000259" key="7">
    <source>
        <dbReference type="PROSITE" id="PS50112"/>
    </source>
</evidence>
<evidence type="ECO:0000256" key="4">
    <source>
        <dbReference type="ARBA" id="ARBA00022679"/>
    </source>
</evidence>
<name>A0A7X0D1P6_9HYPH</name>
<dbReference type="InterPro" id="IPR003594">
    <property type="entry name" value="HATPase_dom"/>
</dbReference>
<dbReference type="Gene3D" id="1.10.287.130">
    <property type="match status" value="1"/>
</dbReference>
<dbReference type="InterPro" id="IPR036890">
    <property type="entry name" value="HATPase_C_sf"/>
</dbReference>
<dbReference type="EC" id="2.7.13.3" evidence="2"/>
<feature type="domain" description="PAS" evidence="7">
    <location>
        <begin position="65"/>
        <end position="136"/>
    </location>
</feature>
<reference evidence="8 9" key="1">
    <citation type="submission" date="2020-08" db="EMBL/GenBank/DDBJ databases">
        <title>Genomic Encyclopedia of Type Strains, Phase IV (KMG-IV): sequencing the most valuable type-strain genomes for metagenomic binning, comparative biology and taxonomic classification.</title>
        <authorList>
            <person name="Goeker M."/>
        </authorList>
    </citation>
    <scope>NUCLEOTIDE SEQUENCE [LARGE SCALE GENOMIC DNA]</scope>
    <source>
        <strain evidence="8 9">DSM 100734</strain>
    </source>
</reference>